<dbReference type="GO" id="GO:0030307">
    <property type="term" value="P:positive regulation of cell growth"/>
    <property type="evidence" value="ECO:0007669"/>
    <property type="project" value="EnsemblMetazoa"/>
</dbReference>
<keyword evidence="4" id="KW-0597">Phosphoprotein</keyword>
<dbReference type="PROSITE" id="PS50011">
    <property type="entry name" value="PROTEIN_KINASE_DOM"/>
    <property type="match status" value="1"/>
</dbReference>
<dbReference type="GO" id="GO:0007623">
    <property type="term" value="P:circadian rhythm"/>
    <property type="evidence" value="ECO:0007669"/>
    <property type="project" value="EnsemblMetazoa"/>
</dbReference>
<dbReference type="EC" id="2.7.10.1" evidence="3"/>
<dbReference type="SUPFAM" id="SSF52058">
    <property type="entry name" value="L domain-like"/>
    <property type="match status" value="2"/>
</dbReference>
<keyword evidence="20" id="KW-0464">Manganese</keyword>
<evidence type="ECO:0000259" key="27">
    <source>
        <dbReference type="PROSITE" id="PS50853"/>
    </source>
</evidence>
<keyword evidence="14 25" id="KW-1133">Transmembrane helix</keyword>
<dbReference type="SUPFAM" id="SSF49265">
    <property type="entry name" value="Fibronectin type III"/>
    <property type="match status" value="2"/>
</dbReference>
<evidence type="ECO:0000256" key="2">
    <source>
        <dbReference type="ARBA" id="ARBA00004479"/>
    </source>
</evidence>
<keyword evidence="8" id="KW-0479">Metal-binding</keyword>
<feature type="region of interest" description="Disordered" evidence="24">
    <location>
        <begin position="1796"/>
        <end position="1880"/>
    </location>
</feature>
<evidence type="ECO:0000256" key="21">
    <source>
        <dbReference type="ARBA" id="ARBA00051243"/>
    </source>
</evidence>
<dbReference type="GO" id="GO:0006979">
    <property type="term" value="P:response to oxidative stress"/>
    <property type="evidence" value="ECO:0007669"/>
    <property type="project" value="EnsemblMetazoa"/>
</dbReference>
<keyword evidence="10" id="KW-0677">Repeat</keyword>
<feature type="region of interest" description="Disordered" evidence="24">
    <location>
        <begin position="239"/>
        <end position="265"/>
    </location>
</feature>
<dbReference type="GO" id="GO:0036335">
    <property type="term" value="P:intestinal stem cell homeostasis"/>
    <property type="evidence" value="ECO:0007669"/>
    <property type="project" value="EnsemblMetazoa"/>
</dbReference>
<dbReference type="GO" id="GO:0048542">
    <property type="term" value="P:lymph gland development"/>
    <property type="evidence" value="ECO:0007669"/>
    <property type="project" value="EnsemblMetazoa"/>
</dbReference>
<evidence type="ECO:0000256" key="18">
    <source>
        <dbReference type="ARBA" id="ARBA00023170"/>
    </source>
</evidence>
<dbReference type="GO" id="GO:0034059">
    <property type="term" value="P:response to anoxia"/>
    <property type="evidence" value="ECO:0007669"/>
    <property type="project" value="EnsemblMetazoa"/>
</dbReference>
<evidence type="ECO:0000256" key="16">
    <source>
        <dbReference type="ARBA" id="ARBA00023137"/>
    </source>
</evidence>
<dbReference type="GO" id="GO:0007411">
    <property type="term" value="P:axon guidance"/>
    <property type="evidence" value="ECO:0007669"/>
    <property type="project" value="EnsemblMetazoa"/>
</dbReference>
<evidence type="ECO:0000256" key="13">
    <source>
        <dbReference type="ARBA" id="ARBA00022840"/>
    </source>
</evidence>
<evidence type="ECO:0000256" key="3">
    <source>
        <dbReference type="ARBA" id="ARBA00011902"/>
    </source>
</evidence>
<dbReference type="GO" id="GO:0043410">
    <property type="term" value="P:positive regulation of MAPK cascade"/>
    <property type="evidence" value="ECO:0007669"/>
    <property type="project" value="TreeGrafter"/>
</dbReference>
<feature type="compositionally biased region" description="Acidic residues" evidence="24">
    <location>
        <begin position="2051"/>
        <end position="2071"/>
    </location>
</feature>
<feature type="region of interest" description="Disordered" evidence="24">
    <location>
        <begin position="1697"/>
        <end position="1738"/>
    </location>
</feature>
<dbReference type="Pfam" id="PF01030">
    <property type="entry name" value="Recep_L_domain"/>
    <property type="match status" value="2"/>
</dbReference>
<evidence type="ECO:0000256" key="14">
    <source>
        <dbReference type="ARBA" id="ARBA00022989"/>
    </source>
</evidence>
<evidence type="ECO:0000256" key="8">
    <source>
        <dbReference type="ARBA" id="ARBA00022723"/>
    </source>
</evidence>
<dbReference type="Gene3D" id="2.60.40.10">
    <property type="entry name" value="Immunoglobulins"/>
    <property type="match status" value="4"/>
</dbReference>
<dbReference type="GO" id="GO:0005899">
    <property type="term" value="C:insulin receptor complex"/>
    <property type="evidence" value="ECO:0007669"/>
    <property type="project" value="EnsemblMetazoa"/>
</dbReference>
<dbReference type="GO" id="GO:2000252">
    <property type="term" value="P:negative regulation of feeding behavior"/>
    <property type="evidence" value="ECO:0007669"/>
    <property type="project" value="EnsemblMetazoa"/>
</dbReference>
<dbReference type="GO" id="GO:0042802">
    <property type="term" value="F:identical protein binding"/>
    <property type="evidence" value="ECO:0007669"/>
    <property type="project" value="EnsemblMetazoa"/>
</dbReference>
<name>C7C418_DROSI</name>
<dbReference type="PRINTS" id="PR00109">
    <property type="entry name" value="TYRKINASE"/>
</dbReference>
<dbReference type="GO" id="GO:0030707">
    <property type="term" value="P:follicle cell of egg chamber development"/>
    <property type="evidence" value="ECO:0007669"/>
    <property type="project" value="EnsemblMetazoa"/>
</dbReference>
<feature type="compositionally biased region" description="Low complexity" evidence="24">
    <location>
        <begin position="1858"/>
        <end position="1869"/>
    </location>
</feature>
<dbReference type="Gene3D" id="3.30.200.20">
    <property type="entry name" value="Phosphorylase Kinase, domain 1"/>
    <property type="match status" value="1"/>
</dbReference>
<feature type="transmembrane region" description="Helical" evidence="25">
    <location>
        <begin position="275"/>
        <end position="299"/>
    </location>
</feature>
<dbReference type="GO" id="GO:0042593">
    <property type="term" value="P:glucose homeostasis"/>
    <property type="evidence" value="ECO:0007669"/>
    <property type="project" value="EnsemblMetazoa"/>
</dbReference>
<dbReference type="InterPro" id="IPR002011">
    <property type="entry name" value="Tyr_kinase_rcpt_2_CS"/>
</dbReference>
<evidence type="ECO:0000256" key="23">
    <source>
        <dbReference type="PROSITE-ProRule" id="PRU10141"/>
    </source>
</evidence>
<evidence type="ECO:0000256" key="25">
    <source>
        <dbReference type="SAM" id="Phobius"/>
    </source>
</evidence>
<evidence type="ECO:0000256" key="11">
    <source>
        <dbReference type="ARBA" id="ARBA00022741"/>
    </source>
</evidence>
<keyword evidence="12" id="KW-0418">Kinase</keyword>
<dbReference type="GO" id="GO:0051897">
    <property type="term" value="P:positive regulation of phosphatidylinositol 3-kinase/protein kinase B signal transduction"/>
    <property type="evidence" value="ECO:0007669"/>
    <property type="project" value="EnsemblMetazoa"/>
</dbReference>
<dbReference type="FunFam" id="3.80.20.20:FF:000018">
    <property type="entry name" value="Insulin-like receptor"/>
    <property type="match status" value="1"/>
</dbReference>
<dbReference type="InterPro" id="IPR001245">
    <property type="entry name" value="Ser-Thr/Tyr_kinase_cat_dom"/>
</dbReference>
<dbReference type="GO" id="GO:0043560">
    <property type="term" value="F:insulin receptor substrate binding"/>
    <property type="evidence" value="ECO:0007669"/>
    <property type="project" value="TreeGrafter"/>
</dbReference>
<dbReference type="Pfam" id="PF07714">
    <property type="entry name" value="PK_Tyr_Ser-Thr"/>
    <property type="match status" value="1"/>
</dbReference>
<feature type="transmembrane region" description="Helical" evidence="25">
    <location>
        <begin position="154"/>
        <end position="172"/>
    </location>
</feature>
<comment type="cofactor">
    <cofactor evidence="1">
        <name>Mn(2+)</name>
        <dbReference type="ChEBI" id="CHEBI:29035"/>
    </cofactor>
</comment>
<dbReference type="GO" id="GO:0061964">
    <property type="term" value="P:negative regulation of entry into reproductive diapause"/>
    <property type="evidence" value="ECO:0007669"/>
    <property type="project" value="EnsemblMetazoa"/>
</dbReference>
<dbReference type="GO" id="GO:0070346">
    <property type="term" value="P:positive regulation of fat cell proliferation"/>
    <property type="evidence" value="ECO:0007669"/>
    <property type="project" value="EnsemblMetazoa"/>
</dbReference>
<dbReference type="GO" id="GO:0016242">
    <property type="term" value="P:negative regulation of macroautophagy"/>
    <property type="evidence" value="ECO:0007669"/>
    <property type="project" value="EnsemblMetazoa"/>
</dbReference>
<dbReference type="GO" id="GO:0042632">
    <property type="term" value="P:cholesterol homeostasis"/>
    <property type="evidence" value="ECO:0007669"/>
    <property type="project" value="EnsemblMetazoa"/>
</dbReference>
<dbReference type="PROSITE" id="PS00109">
    <property type="entry name" value="PROTEIN_KINASE_TYR"/>
    <property type="match status" value="1"/>
</dbReference>
<dbReference type="FunFam" id="3.30.200.20:FF:000026">
    <property type="entry name" value="Tyrosine-protein kinase receptor"/>
    <property type="match status" value="1"/>
</dbReference>
<keyword evidence="11 23" id="KW-0547">Nucleotide-binding</keyword>
<dbReference type="InterPro" id="IPR013783">
    <property type="entry name" value="Ig-like_fold"/>
</dbReference>
<dbReference type="GO" id="GO:0040018">
    <property type="term" value="P:positive regulation of multicellular organism growth"/>
    <property type="evidence" value="ECO:0007669"/>
    <property type="project" value="EnsemblMetazoa"/>
</dbReference>
<dbReference type="SUPFAM" id="SSF57184">
    <property type="entry name" value="Growth factor receptor domain"/>
    <property type="match status" value="1"/>
</dbReference>
<evidence type="ECO:0000256" key="4">
    <source>
        <dbReference type="ARBA" id="ARBA00022553"/>
    </source>
</evidence>
<dbReference type="InterPro" id="IPR000719">
    <property type="entry name" value="Prot_kinase_dom"/>
</dbReference>
<dbReference type="GO" id="GO:0048132">
    <property type="term" value="P:female germ-line stem cell asymmetric division"/>
    <property type="evidence" value="ECO:0007669"/>
    <property type="project" value="EnsemblMetazoa"/>
</dbReference>
<feature type="region of interest" description="Disordered" evidence="24">
    <location>
        <begin position="1895"/>
        <end position="1971"/>
    </location>
</feature>
<sequence>MFNMPRGVTKSKSKRGKIKMENDMAAATTTTTTTACTLGHICVLCRQEMLLDTCCCRQAVEAVDSPASSDEAYSSSTSNCQASSEISAEKVWFLSHDDIVLCRRPKFDEVETTGKKRDVKCRGHQCSNECDDGSTKNNRHQREKFNIFSNCHNILRTLQSLLLLMFNCGIFNKRRRRQHQQQQHHHQQQQHHHQHHPQQHQHHQQHHQRQQAHVSYTKFLLLLQTLAAATTRLSLSPKNYNQQQLQHNQQLPRATPQQKQQEKDRHKCFHYKHNYYYTPGISLLLFILLANTLAIQAVVLPAHQQHLLHNDIADGLDKTALSVSGTQSRWPRSESNPTMRLSQNVKPCKSMDIRNMVSHFNQLENCTVIEGFLLIDLINDASPLNRSFPKLTEVTDYIIIYRVTGLHSLSKIFPNLSVIRGNKLFDGYALVVYSNFDLMDLGLHKLRSITRGGVRIEKNHKLCYDRTIDWLEILAENETQLVVLTENGKEKECRLSKCPGEIRIEEGHDSTAIEGELNASCQLHNNRRLCWNSKLCQTKCPEKCRNNCIDEHTCCSQDCLGGCVIDKHGNESCISCRNVSFNNICMDSCPKGYFQFDSRCVTANECTTLTKFETNSVYSGIPYNGQCITHCPTGYQKSENKRMCEPCPGGKCDKECSSGLIDSLERAREFHGCTIITGTEPLTISIKRESGAHVMDELKYGLAAVHKIQSSLMVHLTYGLKSLKFFQSLTEISGDPPMDADKYALYVLDNRDLDELWGPNQTVFIRKGGVFFHFNPKLCVSTINQLLPMLASKPKFFEKSDVGADSNGNRGSCGTAVLNVTLQSVGANSALLNVTTKVEIGEPQKPSNATIIFKDPRAFIGFVFYHMIDPYGNSTKSSDDPCDDRWKVSSPEKSGVMVLSNLIPYTNYSYYVRTMAISSELTNAESDVKNFRTNPGRPSKVTEVVATAISDSKINVTWSYLDKPYGVLTRYFIKAKLINRPTRNNNRDYCTEPLIKAMENDLPATTPTKKIPDPLAGDCKCVEGSKKTSSQEYDDRKVQAGMEFENALQNFIFVPNIRKSKNGSSDKSDGAEGAALDSNAIPNGGASNPSRRRRDVALEPELDDVEGSVLLRHVRSITDDTDAFFEKDDENTYKDEEDLSSNKQFYEVFAKELPPNQTHFVFEKLRHFTRYAIFVVACREEIPSEKLRDTSFKKSLCSDYDTVFQTTKRKKFADIVMDLKVDLEHANNTESPVRVRWTPPVDPNGEIVTYEVAYKLQKPDQVEEKKCIPAADFNQTAGYLIKLNEGLYSFRVRANSIAGYGDFTEVEHIKVEPPPSYAKVFFWLLGIGLSLLIVSLFGYVCYLHKRKVPSNDLHMNTEVNPFYASMQYIPDDWEVLRENIIQLAPLGQGSFGMVYEGILKSFPPNGLDRECAIKTVNENATDRERTNFLSEASVMKEFDTYHVVRLLGVCSRGQPALVVMELMKKGDLKSYLRAHRPEERDEAMITYLNRIGVTGNVQPPTYGRIYQMAIEIADGMAYLAAKKFVHRDLAARNCMVADDLTVKIGDFGMTRDIYETDYYRKGTKGLLPVRWMPPESLRDGVYSSASDVFSFGVVLWEMATLAAQPYQGLSNEQVLRYVIDGGVMERPENCPDFLHKLMQRCWHHRSSARPSFLDIIAYLEPQCPNSQFKEVSFYHSEAGLQHREKERKERNQLDAFAAVPLDQDLQEREQQEDATTPLRMGDYQQNSSLDQPPESPIAMVDDQGSHLPFSLPSGFIASSTPDGQTLMPTAFHNIPAGQGDISSAYVVPDTDALDGDRGYEIYDPSPKCAELPTSRSGSTGGGKLSGEQHLLPRKGRQPTIMSSSMPDDVIGGSSLQPSTASAASSNGSSHTGRPSLKKTVADSVRNKANFINRHLFNHKRTGSNASHKSNASNAPSTSSNTNLTSHPVAMGNLGTIESGGSGSAGSYTGTPRFYTPSATPGGGSGMAISDNPNYRLLDESIASEQATILTTSSPNPNYEMMHPPTSLVSTNPNYMPMNETPVQMAGVTISHNPNYQPMQAPLNARQSQSSSDEDNEQDEDDEDEDDDVDDEHVEHIKMERMPLSRPRQRALPSKTQPPRSRSVSQTRKSPTNPNSGVGATGAGNRSNLLKENWLRPASTPRPPPPNGFIGREA</sequence>
<feature type="compositionally biased region" description="Polar residues" evidence="24">
    <location>
        <begin position="2093"/>
        <end position="2129"/>
    </location>
</feature>
<dbReference type="InterPro" id="IPR050122">
    <property type="entry name" value="RTK"/>
</dbReference>
<proteinExistence type="predicted"/>
<feature type="region of interest" description="Disordered" evidence="24">
    <location>
        <begin position="1062"/>
        <end position="1093"/>
    </location>
</feature>
<dbReference type="GO" id="GO:0005009">
    <property type="term" value="F:insulin receptor activity"/>
    <property type="evidence" value="ECO:0007669"/>
    <property type="project" value="EnsemblMetazoa"/>
</dbReference>
<evidence type="ECO:0000256" key="17">
    <source>
        <dbReference type="ARBA" id="ARBA00023157"/>
    </source>
</evidence>
<evidence type="ECO:0000256" key="5">
    <source>
        <dbReference type="ARBA" id="ARBA00022679"/>
    </source>
</evidence>
<dbReference type="EMBL" id="FN394662">
    <property type="protein sequence ID" value="CAY93033.1"/>
    <property type="molecule type" value="Genomic_DNA"/>
</dbReference>
<feature type="domain" description="Protein kinase" evidence="26">
    <location>
        <begin position="1380"/>
        <end position="1668"/>
    </location>
</feature>
<dbReference type="GO" id="GO:0046872">
    <property type="term" value="F:metal ion binding"/>
    <property type="evidence" value="ECO:0007669"/>
    <property type="project" value="UniProtKB-KW"/>
</dbReference>
<dbReference type="GO" id="GO:0007390">
    <property type="term" value="P:germ-band shortening"/>
    <property type="evidence" value="ECO:0007669"/>
    <property type="project" value="EnsemblMetazoa"/>
</dbReference>
<dbReference type="SMART" id="SM00060">
    <property type="entry name" value="FN3"/>
    <property type="match status" value="3"/>
</dbReference>
<protein>
    <recommendedName>
        <fullName evidence="22">Insulin-like receptor</fullName>
        <ecNumber evidence="3">2.7.10.1</ecNumber>
    </recommendedName>
</protein>
<keyword evidence="13 23" id="KW-0067">ATP-binding</keyword>
<dbReference type="InterPro" id="IPR017441">
    <property type="entry name" value="Protein_kinase_ATP_BS"/>
</dbReference>
<dbReference type="GO" id="GO:0043559">
    <property type="term" value="F:insulin binding"/>
    <property type="evidence" value="ECO:0007669"/>
    <property type="project" value="EnsemblMetazoa"/>
</dbReference>
<dbReference type="GO" id="GO:1904263">
    <property type="term" value="P:positive regulation of TORC1 signaling"/>
    <property type="evidence" value="ECO:0007669"/>
    <property type="project" value="EnsemblMetazoa"/>
</dbReference>
<feature type="region of interest" description="Disordered" evidence="24">
    <location>
        <begin position="175"/>
        <end position="210"/>
    </location>
</feature>
<feature type="compositionally biased region" description="Basic and acidic residues" evidence="24">
    <location>
        <begin position="2072"/>
        <end position="2082"/>
    </location>
</feature>
<dbReference type="Pfam" id="PF00041">
    <property type="entry name" value="fn3"/>
    <property type="match status" value="1"/>
</dbReference>
<dbReference type="GO" id="GO:0042220">
    <property type="term" value="P:response to cocaine"/>
    <property type="evidence" value="ECO:0007669"/>
    <property type="project" value="EnsemblMetazoa"/>
</dbReference>
<dbReference type="GO" id="GO:0035264">
    <property type="term" value="P:multicellular organism growth"/>
    <property type="evidence" value="ECO:0007669"/>
    <property type="project" value="EnsemblMetazoa"/>
</dbReference>
<dbReference type="PROSITE" id="PS00107">
    <property type="entry name" value="PROTEIN_KINASE_ATP"/>
    <property type="match status" value="1"/>
</dbReference>
<dbReference type="GO" id="GO:0048133">
    <property type="term" value="P:male germ-line stem cell asymmetric division"/>
    <property type="evidence" value="ECO:0007669"/>
    <property type="project" value="EnsemblMetazoa"/>
</dbReference>
<dbReference type="GO" id="GO:0060250">
    <property type="term" value="P:germ-line stem-cell niche homeostasis"/>
    <property type="evidence" value="ECO:0007669"/>
    <property type="project" value="EnsemblMetazoa"/>
</dbReference>
<dbReference type="Gene3D" id="1.10.510.10">
    <property type="entry name" value="Transferase(Phosphotransferase) domain 1"/>
    <property type="match status" value="1"/>
</dbReference>
<keyword evidence="5" id="KW-0808">Transferase</keyword>
<keyword evidence="16" id="KW-0829">Tyrosine-protein kinase</keyword>
<dbReference type="SMART" id="SM00219">
    <property type="entry name" value="TyrKc"/>
    <property type="match status" value="1"/>
</dbReference>
<dbReference type="InterPro" id="IPR008266">
    <property type="entry name" value="Tyr_kinase_AS"/>
</dbReference>
<feature type="binding site" evidence="23">
    <location>
        <position position="1414"/>
    </location>
    <ligand>
        <name>ATP</name>
        <dbReference type="ChEBI" id="CHEBI:30616"/>
    </ligand>
</feature>
<dbReference type="GO" id="GO:0036099">
    <property type="term" value="P:female germ-line stem cell population maintenance"/>
    <property type="evidence" value="ECO:0007669"/>
    <property type="project" value="EnsemblMetazoa"/>
</dbReference>
<dbReference type="GO" id="GO:0009267">
    <property type="term" value="P:cellular response to starvation"/>
    <property type="evidence" value="ECO:0007669"/>
    <property type="project" value="EnsemblMetazoa"/>
</dbReference>
<feature type="compositionally biased region" description="Low complexity" evidence="24">
    <location>
        <begin position="1903"/>
        <end position="1925"/>
    </location>
</feature>
<keyword evidence="17" id="KW-1015">Disulfide bond</keyword>
<dbReference type="GO" id="GO:0010884">
    <property type="term" value="P:positive regulation of lipid storage"/>
    <property type="evidence" value="ECO:0007669"/>
    <property type="project" value="EnsemblMetazoa"/>
</dbReference>
<dbReference type="GO" id="GO:0060180">
    <property type="term" value="P:female mating behavior"/>
    <property type="evidence" value="ECO:0007669"/>
    <property type="project" value="EnsemblMetazoa"/>
</dbReference>
<dbReference type="SUPFAM" id="SSF56112">
    <property type="entry name" value="Protein kinase-like (PK-like)"/>
    <property type="match status" value="1"/>
</dbReference>
<keyword evidence="18 28" id="KW-0675">Receptor</keyword>
<dbReference type="InterPro" id="IPR009030">
    <property type="entry name" value="Growth_fac_rcpt_cys_sf"/>
</dbReference>
<dbReference type="CDD" id="cd00064">
    <property type="entry name" value="FU"/>
    <property type="match status" value="1"/>
</dbReference>
<dbReference type="CDD" id="cd00063">
    <property type="entry name" value="FN3"/>
    <property type="match status" value="1"/>
</dbReference>
<dbReference type="InterPro" id="IPR006212">
    <property type="entry name" value="Furin_repeat"/>
</dbReference>
<dbReference type="PANTHER" id="PTHR24416">
    <property type="entry name" value="TYROSINE-PROTEIN KINASE RECEPTOR"/>
    <property type="match status" value="1"/>
</dbReference>
<keyword evidence="9" id="KW-0732">Signal</keyword>
<evidence type="ECO:0000256" key="24">
    <source>
        <dbReference type="SAM" id="MobiDB-lite"/>
    </source>
</evidence>
<evidence type="ECO:0000256" key="1">
    <source>
        <dbReference type="ARBA" id="ARBA00001936"/>
    </source>
</evidence>
<dbReference type="GO" id="GO:0007626">
    <property type="term" value="P:locomotory behavior"/>
    <property type="evidence" value="ECO:0007669"/>
    <property type="project" value="EnsemblMetazoa"/>
</dbReference>
<keyword evidence="19" id="KW-0325">Glycoprotein</keyword>
<evidence type="ECO:0000256" key="19">
    <source>
        <dbReference type="ARBA" id="ARBA00023180"/>
    </source>
</evidence>
<dbReference type="PROSITE" id="PS00239">
    <property type="entry name" value="RECEPTOR_TYR_KIN_II"/>
    <property type="match status" value="1"/>
</dbReference>
<dbReference type="GO" id="GO:0008585">
    <property type="term" value="P:female gonad development"/>
    <property type="evidence" value="ECO:0007669"/>
    <property type="project" value="EnsemblMetazoa"/>
</dbReference>
<dbReference type="GO" id="GO:1904801">
    <property type="term" value="P:positive regulation of neuron remodeling"/>
    <property type="evidence" value="ECO:0007669"/>
    <property type="project" value="EnsemblMetazoa"/>
</dbReference>
<dbReference type="GO" id="GO:0045793">
    <property type="term" value="P:positive regulation of cell size"/>
    <property type="evidence" value="ECO:0007669"/>
    <property type="project" value="EnsemblMetazoa"/>
</dbReference>
<dbReference type="CDD" id="cd05032">
    <property type="entry name" value="PTKc_InsR_like"/>
    <property type="match status" value="1"/>
</dbReference>
<evidence type="ECO:0000256" key="10">
    <source>
        <dbReference type="ARBA" id="ARBA00022737"/>
    </source>
</evidence>
<evidence type="ECO:0000256" key="6">
    <source>
        <dbReference type="ARBA" id="ARBA00022685"/>
    </source>
</evidence>
<dbReference type="InterPro" id="IPR036941">
    <property type="entry name" value="Rcpt_L-dom_sf"/>
</dbReference>
<feature type="region of interest" description="Disordered" evidence="24">
    <location>
        <begin position="2029"/>
        <end position="2153"/>
    </location>
</feature>
<keyword evidence="7 25" id="KW-0812">Transmembrane</keyword>
<keyword evidence="15 25" id="KW-0472">Membrane</keyword>
<evidence type="ECO:0000259" key="26">
    <source>
        <dbReference type="PROSITE" id="PS50011"/>
    </source>
</evidence>
<dbReference type="GO" id="GO:0090278">
    <property type="term" value="P:negative regulation of peptide hormone secretion"/>
    <property type="evidence" value="ECO:0007669"/>
    <property type="project" value="EnsemblMetazoa"/>
</dbReference>
<dbReference type="GO" id="GO:0007285">
    <property type="term" value="P:primary spermatocyte growth"/>
    <property type="evidence" value="ECO:0007669"/>
    <property type="project" value="EnsemblMetazoa"/>
</dbReference>
<dbReference type="GO" id="GO:0007446">
    <property type="term" value="P:imaginal disc growth"/>
    <property type="evidence" value="ECO:0007669"/>
    <property type="project" value="EnsemblMetazoa"/>
</dbReference>
<evidence type="ECO:0000256" key="22">
    <source>
        <dbReference type="ARBA" id="ARBA00069998"/>
    </source>
</evidence>
<evidence type="ECO:0000256" key="12">
    <source>
        <dbReference type="ARBA" id="ARBA00022777"/>
    </source>
</evidence>
<dbReference type="InterPro" id="IPR000494">
    <property type="entry name" value="Rcpt_L-dom"/>
</dbReference>
<dbReference type="GO" id="GO:0030424">
    <property type="term" value="C:axon"/>
    <property type="evidence" value="ECO:0007669"/>
    <property type="project" value="TreeGrafter"/>
</dbReference>
<comment type="subcellular location">
    <subcellularLocation>
        <location evidence="2">Membrane</location>
        <topology evidence="2">Single-pass type I membrane protein</topology>
    </subcellularLocation>
</comment>
<dbReference type="InterPro" id="IPR003961">
    <property type="entry name" value="FN3_dom"/>
</dbReference>
<dbReference type="GO" id="GO:0008340">
    <property type="term" value="P:determination of adult lifespan"/>
    <property type="evidence" value="ECO:0007669"/>
    <property type="project" value="EnsemblMetazoa"/>
</dbReference>
<dbReference type="InterPro" id="IPR036116">
    <property type="entry name" value="FN3_sf"/>
</dbReference>
<evidence type="ECO:0000256" key="15">
    <source>
        <dbReference type="ARBA" id="ARBA00023136"/>
    </source>
</evidence>
<dbReference type="OrthoDB" id="5809444at2759"/>
<dbReference type="GO" id="GO:0090303">
    <property type="term" value="P:positive regulation of wound healing"/>
    <property type="evidence" value="ECO:0007669"/>
    <property type="project" value="EnsemblMetazoa"/>
</dbReference>
<dbReference type="GO" id="GO:0005524">
    <property type="term" value="F:ATP binding"/>
    <property type="evidence" value="ECO:0007669"/>
    <property type="project" value="UniProtKB-UniRule"/>
</dbReference>
<dbReference type="Gene3D" id="2.10.220.10">
    <property type="entry name" value="Hormone Receptor, Insulin-like Growth Factor Receptor 1, Chain A, domain 2"/>
    <property type="match status" value="1"/>
</dbReference>
<reference evidence="28" key="1">
    <citation type="journal article" date="2009" name="Mol. Biol. Evol.">
        <title>Positive selection has driven the evolution of the Drosophila Insulin-like Receptor (InR) at different time scales.</title>
        <authorList>
            <person name="Guirao-Rico S."/>
            <person name="Aguade M."/>
        </authorList>
    </citation>
    <scope>NUCLEOTIDE SEQUENCE</scope>
    <source>
        <strain evidence="28">SAL_20</strain>
    </source>
</reference>
<organism evidence="28">
    <name type="scientific">Drosophila simulans</name>
    <name type="common">Fruit fly</name>
    <dbReference type="NCBI Taxonomy" id="7240"/>
    <lineage>
        <taxon>Eukaryota</taxon>
        <taxon>Metazoa</taxon>
        <taxon>Ecdysozoa</taxon>
        <taxon>Arthropoda</taxon>
        <taxon>Hexapoda</taxon>
        <taxon>Insecta</taxon>
        <taxon>Pterygota</taxon>
        <taxon>Neoptera</taxon>
        <taxon>Endopterygota</taxon>
        <taxon>Diptera</taxon>
        <taxon>Brachycera</taxon>
        <taxon>Muscomorpha</taxon>
        <taxon>Ephydroidea</taxon>
        <taxon>Drosophilidae</taxon>
        <taxon>Drosophila</taxon>
        <taxon>Sophophora</taxon>
    </lineage>
</organism>
<dbReference type="GO" id="GO:0046622">
    <property type="term" value="P:positive regulation of organ growth"/>
    <property type="evidence" value="ECO:0007669"/>
    <property type="project" value="EnsemblMetazoa"/>
</dbReference>
<dbReference type="InterPro" id="IPR020635">
    <property type="entry name" value="Tyr_kinase_cat_dom"/>
</dbReference>
<gene>
    <name evidence="28" type="primary">inr</name>
</gene>
<dbReference type="Pfam" id="PF00757">
    <property type="entry name" value="Furin-like"/>
    <property type="match status" value="1"/>
</dbReference>
<evidence type="ECO:0000256" key="20">
    <source>
        <dbReference type="ARBA" id="ARBA00023211"/>
    </source>
</evidence>
<dbReference type="PROSITE" id="PS50853">
    <property type="entry name" value="FN3"/>
    <property type="match status" value="1"/>
</dbReference>
<dbReference type="GO" id="GO:0042321">
    <property type="term" value="P:negative regulation of circadian sleep/wake cycle, sleep"/>
    <property type="evidence" value="ECO:0007669"/>
    <property type="project" value="EnsemblMetazoa"/>
</dbReference>
<comment type="catalytic activity">
    <reaction evidence="21">
        <text>L-tyrosyl-[protein] + ATP = O-phospho-L-tyrosyl-[protein] + ADP + H(+)</text>
        <dbReference type="Rhea" id="RHEA:10596"/>
        <dbReference type="Rhea" id="RHEA-COMP:10136"/>
        <dbReference type="Rhea" id="RHEA-COMP:20101"/>
        <dbReference type="ChEBI" id="CHEBI:15378"/>
        <dbReference type="ChEBI" id="CHEBI:30616"/>
        <dbReference type="ChEBI" id="CHEBI:46858"/>
        <dbReference type="ChEBI" id="CHEBI:61978"/>
        <dbReference type="ChEBI" id="CHEBI:456216"/>
        <dbReference type="EC" id="2.7.10.1"/>
    </reaction>
</comment>
<evidence type="ECO:0000256" key="7">
    <source>
        <dbReference type="ARBA" id="ARBA00022692"/>
    </source>
</evidence>
<dbReference type="InterPro" id="IPR006211">
    <property type="entry name" value="Furin-like_Cys-rich_dom"/>
</dbReference>
<dbReference type="PANTHER" id="PTHR24416:SF525">
    <property type="entry name" value="INSULIN-LIKE RECEPTOR"/>
    <property type="match status" value="1"/>
</dbReference>
<evidence type="ECO:0000256" key="9">
    <source>
        <dbReference type="ARBA" id="ARBA00022729"/>
    </source>
</evidence>
<dbReference type="GO" id="GO:0002052">
    <property type="term" value="P:positive regulation of neuroblast proliferation"/>
    <property type="evidence" value="ECO:0007669"/>
    <property type="project" value="EnsemblMetazoa"/>
</dbReference>
<evidence type="ECO:0000313" key="28">
    <source>
        <dbReference type="EMBL" id="CAY93033.1"/>
    </source>
</evidence>
<accession>C7C418</accession>
<dbReference type="FunFam" id="2.60.40.10:FF:001941">
    <property type="entry name" value="Tyrosine-protein kinase receptor"/>
    <property type="match status" value="1"/>
</dbReference>
<dbReference type="FunFam" id="1.10.510.10:FF:000528">
    <property type="entry name" value="Tyrosine-protein kinase receptor"/>
    <property type="match status" value="1"/>
</dbReference>
<dbReference type="InterPro" id="IPR011009">
    <property type="entry name" value="Kinase-like_dom_sf"/>
</dbReference>
<dbReference type="GO" id="GO:1903688">
    <property type="term" value="P:positive regulation of border follicle cell migration"/>
    <property type="evidence" value="ECO:0007669"/>
    <property type="project" value="EnsemblMetazoa"/>
</dbReference>
<keyword evidence="6" id="KW-0165">Cleavage on pair of basic residues</keyword>
<dbReference type="GO" id="GO:0070328">
    <property type="term" value="P:triglyceride homeostasis"/>
    <property type="evidence" value="ECO:0007669"/>
    <property type="project" value="EnsemblMetazoa"/>
</dbReference>
<dbReference type="Gene3D" id="3.80.20.20">
    <property type="entry name" value="Receptor L-domain"/>
    <property type="match status" value="2"/>
</dbReference>
<feature type="domain" description="Fibronectin type-III" evidence="27">
    <location>
        <begin position="1219"/>
        <end position="1314"/>
    </location>
</feature>
<dbReference type="SMART" id="SM00261">
    <property type="entry name" value="FU"/>
    <property type="match status" value="1"/>
</dbReference>
<feature type="compositionally biased region" description="Low complexity" evidence="24">
    <location>
        <begin position="239"/>
        <end position="251"/>
    </location>
</feature>